<sequence>MENDKRRKLIQLLINKKKISTQQELIEQLKENGVEVTQATISRDIRSLNIVKKRDDKGLIYYAQAQVSKENMIWKFYETVEQYVYNVQRIEYINVIHTVPNFANVLTALLDSLEIPEVTGSVAGYDTIMIISSSIDDAMVVEKLFEDHIDASLK</sequence>
<dbReference type="UniPathway" id="UPA00068"/>
<dbReference type="eggNOG" id="COG1438">
    <property type="taxonomic scope" value="Bacteria"/>
</dbReference>
<dbReference type="GO" id="GO:0005737">
    <property type="term" value="C:cytoplasm"/>
    <property type="evidence" value="ECO:0007669"/>
    <property type="project" value="UniProtKB-SubCell"/>
</dbReference>
<dbReference type="GO" id="GO:0003700">
    <property type="term" value="F:DNA-binding transcription factor activity"/>
    <property type="evidence" value="ECO:0007669"/>
    <property type="project" value="UniProtKB-UniRule"/>
</dbReference>
<dbReference type="GO" id="GO:0006526">
    <property type="term" value="P:L-arginine biosynthetic process"/>
    <property type="evidence" value="ECO:0007669"/>
    <property type="project" value="UniProtKB-UniPathway"/>
</dbReference>
<evidence type="ECO:0000256" key="3">
    <source>
        <dbReference type="ARBA" id="ARBA00022490"/>
    </source>
</evidence>
<evidence type="ECO:0000259" key="8">
    <source>
        <dbReference type="Pfam" id="PF01316"/>
    </source>
</evidence>
<dbReference type="PANTHER" id="PTHR34471:SF1">
    <property type="entry name" value="ARGININE REPRESSOR"/>
    <property type="match status" value="1"/>
</dbReference>
<dbReference type="SUPFAM" id="SSF46785">
    <property type="entry name" value="Winged helix' DNA-binding domain"/>
    <property type="match status" value="1"/>
</dbReference>
<protein>
    <recommendedName>
        <fullName evidence="7">Arginine repressor</fullName>
    </recommendedName>
</protein>
<evidence type="ECO:0000256" key="4">
    <source>
        <dbReference type="ARBA" id="ARBA00023015"/>
    </source>
</evidence>
<dbReference type="EMBL" id="AYYX01000014">
    <property type="protein sequence ID" value="KRM89033.1"/>
    <property type="molecule type" value="Genomic_DNA"/>
</dbReference>
<keyword evidence="5 7" id="KW-0238">DNA-binding</keyword>
<dbReference type="Gene3D" id="3.30.1360.40">
    <property type="match status" value="1"/>
</dbReference>
<dbReference type="InterPro" id="IPR036388">
    <property type="entry name" value="WH-like_DNA-bd_sf"/>
</dbReference>
<feature type="domain" description="Arginine repressor DNA-binding" evidence="8">
    <location>
        <begin position="1"/>
        <end position="66"/>
    </location>
</feature>
<organism evidence="10 11">
    <name type="scientific">Liquorilactobacillus vini DSM 20605</name>
    <dbReference type="NCBI Taxonomy" id="1133569"/>
    <lineage>
        <taxon>Bacteria</taxon>
        <taxon>Bacillati</taxon>
        <taxon>Bacillota</taxon>
        <taxon>Bacilli</taxon>
        <taxon>Lactobacillales</taxon>
        <taxon>Lactobacillaceae</taxon>
        <taxon>Liquorilactobacillus</taxon>
    </lineage>
</organism>
<reference evidence="10 11" key="1">
    <citation type="journal article" date="2015" name="Genome Announc.">
        <title>Expanding the biotechnology potential of lactobacilli through comparative genomics of 213 strains and associated genera.</title>
        <authorList>
            <person name="Sun Z."/>
            <person name="Harris H.M."/>
            <person name="McCann A."/>
            <person name="Guo C."/>
            <person name="Argimon S."/>
            <person name="Zhang W."/>
            <person name="Yang X."/>
            <person name="Jeffery I.B."/>
            <person name="Cooney J.C."/>
            <person name="Kagawa T.F."/>
            <person name="Liu W."/>
            <person name="Song Y."/>
            <person name="Salvetti E."/>
            <person name="Wrobel A."/>
            <person name="Rasinkangas P."/>
            <person name="Parkhill J."/>
            <person name="Rea M.C."/>
            <person name="O'Sullivan O."/>
            <person name="Ritari J."/>
            <person name="Douillard F.P."/>
            <person name="Paul Ross R."/>
            <person name="Yang R."/>
            <person name="Briner A.E."/>
            <person name="Felis G.E."/>
            <person name="de Vos W.M."/>
            <person name="Barrangou R."/>
            <person name="Klaenhammer T.R."/>
            <person name="Caufield P.W."/>
            <person name="Cui Y."/>
            <person name="Zhang H."/>
            <person name="O'Toole P.W."/>
        </authorList>
    </citation>
    <scope>NUCLEOTIDE SEQUENCE [LARGE SCALE GENOMIC DNA]</scope>
    <source>
        <strain evidence="10 11">DSM 20605</strain>
    </source>
</reference>
<dbReference type="PATRIC" id="fig|1133569.4.peg.424"/>
<keyword evidence="6 7" id="KW-0804">Transcription</keyword>
<dbReference type="OrthoDB" id="9807089at2"/>
<keyword evidence="7" id="KW-0678">Repressor</keyword>
<keyword evidence="4 7" id="KW-0805">Transcription regulation</keyword>
<name>A0A0R2CKG6_9LACO</name>
<proteinExistence type="inferred from homology"/>
<dbReference type="Gene3D" id="1.10.10.10">
    <property type="entry name" value="Winged helix-like DNA-binding domain superfamily/Winged helix DNA-binding domain"/>
    <property type="match status" value="1"/>
</dbReference>
<dbReference type="InterPro" id="IPR001669">
    <property type="entry name" value="Arg_repress"/>
</dbReference>
<keyword evidence="7" id="KW-0028">Amino-acid biosynthesis</keyword>
<dbReference type="InterPro" id="IPR020900">
    <property type="entry name" value="Arg_repress_DNA-bd"/>
</dbReference>
<accession>A0A0R2CKG6</accession>
<gene>
    <name evidence="7" type="primary">argR</name>
    <name evidence="10" type="ORF">FD21_GL000400</name>
</gene>
<dbReference type="HAMAP" id="MF_00173">
    <property type="entry name" value="Arg_repressor"/>
    <property type="match status" value="1"/>
</dbReference>
<dbReference type="Pfam" id="PF01316">
    <property type="entry name" value="Arg_repressor"/>
    <property type="match status" value="1"/>
</dbReference>
<dbReference type="GO" id="GO:0034618">
    <property type="term" value="F:arginine binding"/>
    <property type="evidence" value="ECO:0007669"/>
    <property type="project" value="InterPro"/>
</dbReference>
<keyword evidence="7" id="KW-0055">Arginine biosynthesis</keyword>
<dbReference type="AlphaFoldDB" id="A0A0R2CKG6"/>
<comment type="pathway">
    <text evidence="7">Amino-acid biosynthesis; L-arginine biosynthesis [regulation].</text>
</comment>
<dbReference type="SUPFAM" id="SSF55252">
    <property type="entry name" value="C-terminal domain of arginine repressor"/>
    <property type="match status" value="1"/>
</dbReference>
<dbReference type="Pfam" id="PF02863">
    <property type="entry name" value="Arg_repressor_C"/>
    <property type="match status" value="1"/>
</dbReference>
<dbReference type="GO" id="GO:0003677">
    <property type="term" value="F:DNA binding"/>
    <property type="evidence" value="ECO:0007669"/>
    <property type="project" value="UniProtKB-KW"/>
</dbReference>
<dbReference type="Proteomes" id="UP000051576">
    <property type="component" value="Unassembled WGS sequence"/>
</dbReference>
<dbReference type="PANTHER" id="PTHR34471">
    <property type="entry name" value="ARGININE REPRESSOR"/>
    <property type="match status" value="1"/>
</dbReference>
<evidence type="ECO:0000259" key="9">
    <source>
        <dbReference type="Pfam" id="PF02863"/>
    </source>
</evidence>
<comment type="similarity">
    <text evidence="2 7">Belongs to the ArgR family.</text>
</comment>
<dbReference type="InterPro" id="IPR036390">
    <property type="entry name" value="WH_DNA-bd_sf"/>
</dbReference>
<feature type="domain" description="Arginine repressor C-terminal" evidence="9">
    <location>
        <begin position="82"/>
        <end position="145"/>
    </location>
</feature>
<evidence type="ECO:0000313" key="10">
    <source>
        <dbReference type="EMBL" id="KRM89033.1"/>
    </source>
</evidence>
<dbReference type="PRINTS" id="PR01467">
    <property type="entry name" value="ARGREPRESSOR"/>
</dbReference>
<dbReference type="InterPro" id="IPR036251">
    <property type="entry name" value="Arg_repress_C_sf"/>
</dbReference>
<evidence type="ECO:0000256" key="6">
    <source>
        <dbReference type="ARBA" id="ARBA00023163"/>
    </source>
</evidence>
<evidence type="ECO:0000256" key="5">
    <source>
        <dbReference type="ARBA" id="ARBA00023125"/>
    </source>
</evidence>
<dbReference type="RefSeq" id="WP_010579978.1">
    <property type="nucleotide sequence ID" value="NZ_AHYZ01000050.1"/>
</dbReference>
<evidence type="ECO:0000313" key="11">
    <source>
        <dbReference type="Proteomes" id="UP000051576"/>
    </source>
</evidence>
<dbReference type="GO" id="GO:1900079">
    <property type="term" value="P:regulation of arginine biosynthetic process"/>
    <property type="evidence" value="ECO:0007669"/>
    <property type="project" value="UniProtKB-UniRule"/>
</dbReference>
<evidence type="ECO:0000256" key="7">
    <source>
        <dbReference type="HAMAP-Rule" id="MF_00173"/>
    </source>
</evidence>
<comment type="caution">
    <text evidence="10">The sequence shown here is derived from an EMBL/GenBank/DDBJ whole genome shotgun (WGS) entry which is preliminary data.</text>
</comment>
<dbReference type="STRING" id="1133569.FD21_GL000400"/>
<comment type="subcellular location">
    <subcellularLocation>
        <location evidence="1 7">Cytoplasm</location>
    </subcellularLocation>
</comment>
<keyword evidence="3 7" id="KW-0963">Cytoplasm</keyword>
<comment type="function">
    <text evidence="7">Regulates arginine biosynthesis genes.</text>
</comment>
<keyword evidence="11" id="KW-1185">Reference proteome</keyword>
<dbReference type="InterPro" id="IPR020899">
    <property type="entry name" value="Arg_repress_C"/>
</dbReference>
<dbReference type="GO" id="GO:0051259">
    <property type="term" value="P:protein complex oligomerization"/>
    <property type="evidence" value="ECO:0007669"/>
    <property type="project" value="InterPro"/>
</dbReference>
<evidence type="ECO:0000256" key="1">
    <source>
        <dbReference type="ARBA" id="ARBA00004496"/>
    </source>
</evidence>
<evidence type="ECO:0000256" key="2">
    <source>
        <dbReference type="ARBA" id="ARBA00008316"/>
    </source>
</evidence>